<accession>A0AAX2AEQ3</accession>
<keyword evidence="5" id="KW-1185">Reference proteome</keyword>
<dbReference type="EMBL" id="PDKM01000001">
    <property type="protein sequence ID" value="RXK11216.1"/>
    <property type="molecule type" value="Genomic_DNA"/>
</dbReference>
<evidence type="ECO:0000313" key="3">
    <source>
        <dbReference type="EMBL" id="RXK11216.1"/>
    </source>
</evidence>
<reference evidence="3 5" key="1">
    <citation type="submission" date="2017-10" db="EMBL/GenBank/DDBJ databases">
        <title>Genomics of the genus Arcobacter.</title>
        <authorList>
            <person name="Perez-Cataluna A."/>
            <person name="Figueras M.J."/>
        </authorList>
    </citation>
    <scope>NUCLEOTIDE SEQUENCE [LARGE SCALE GENOMIC DNA]</scope>
    <source>
        <strain evidence="3 5">CECT 7835</strain>
    </source>
</reference>
<gene>
    <name evidence="2" type="ORF">ABIV_1103</name>
    <name evidence="3" type="ORF">CRV05_02280</name>
</gene>
<protein>
    <submittedName>
        <fullName evidence="2 3">DNA metabolism protein</fullName>
    </submittedName>
</protein>
<feature type="domain" description="DUF4130" evidence="1">
    <location>
        <begin position="83"/>
        <end position="240"/>
    </location>
</feature>
<proteinExistence type="predicted"/>
<evidence type="ECO:0000259" key="1">
    <source>
        <dbReference type="Pfam" id="PF13566"/>
    </source>
</evidence>
<organism evidence="3 5">
    <name type="scientific">Halarcobacter bivalviorum</name>
    <dbReference type="NCBI Taxonomy" id="663364"/>
    <lineage>
        <taxon>Bacteria</taxon>
        <taxon>Pseudomonadati</taxon>
        <taxon>Campylobacterota</taxon>
        <taxon>Epsilonproteobacteria</taxon>
        <taxon>Campylobacterales</taxon>
        <taxon>Arcobacteraceae</taxon>
        <taxon>Halarcobacter</taxon>
    </lineage>
</organism>
<dbReference type="Pfam" id="PF13566">
    <property type="entry name" value="DUF4130"/>
    <property type="match status" value="1"/>
</dbReference>
<dbReference type="NCBIfam" id="TIGR03915">
    <property type="entry name" value="SAM_7_link_chp"/>
    <property type="match status" value="1"/>
</dbReference>
<name>A0AAX2AEQ3_9BACT</name>
<reference evidence="2 4" key="2">
    <citation type="submission" date="2018-07" db="EMBL/GenBank/DDBJ databases">
        <title>Complete genome of the Arcobacter bivalviorum type strain LMG 26154.</title>
        <authorList>
            <person name="Miller W.G."/>
            <person name="Yee E."/>
            <person name="Bono J.L."/>
        </authorList>
    </citation>
    <scope>NUCLEOTIDE SEQUENCE [LARGE SCALE GENOMIC DNA]</scope>
    <source>
        <strain evidence="2 4">LMG 26154</strain>
    </source>
</reference>
<dbReference type="RefSeq" id="WP_114838950.1">
    <property type="nucleotide sequence ID" value="NZ_CP031217.1"/>
</dbReference>
<evidence type="ECO:0000313" key="5">
    <source>
        <dbReference type="Proteomes" id="UP000289193"/>
    </source>
</evidence>
<dbReference type="Proteomes" id="UP000289193">
    <property type="component" value="Unassembled WGS sequence"/>
</dbReference>
<dbReference type="KEGG" id="hbv:ABIV_1103"/>
<dbReference type="EMBL" id="CP031217">
    <property type="protein sequence ID" value="AXH12107.1"/>
    <property type="molecule type" value="Genomic_DNA"/>
</dbReference>
<dbReference type="Proteomes" id="UP000253850">
    <property type="component" value="Chromosome"/>
</dbReference>
<evidence type="ECO:0000313" key="2">
    <source>
        <dbReference type="EMBL" id="AXH12107.1"/>
    </source>
</evidence>
<dbReference type="InterPro" id="IPR025404">
    <property type="entry name" value="DUF4130"/>
</dbReference>
<dbReference type="AlphaFoldDB" id="A0AAX2AEQ3"/>
<sequence>MILIYDKSFEGFLTLVYEVYYKSLRPSKIADKMPNTLLLEEIVEIKTTKEKSLKVLEAIKKKFPKKCFELILNSFMCDTKEFELALLKYIILGFKDTNELFNINNPEVFYLENLQKELFHHVHKMTGFARFEELEDGTLYAKIETKFNVVYFLGKHFFKRLNNQKYIIHDINRKIAFIKNDDFIGIQNIASFEEPKLSQDEQKFKKLWTTFFKAIVIETRENKKCQQNFVPLLYRTYMTEFL</sequence>
<evidence type="ECO:0000313" key="4">
    <source>
        <dbReference type="Proteomes" id="UP000253850"/>
    </source>
</evidence>
<dbReference type="InterPro" id="IPR023875">
    <property type="entry name" value="DNA_repair_put"/>
</dbReference>